<protein>
    <submittedName>
        <fullName evidence="1">Uncharacterized protein</fullName>
    </submittedName>
</protein>
<dbReference type="EMBL" id="JAWDGP010000593">
    <property type="protein sequence ID" value="KAK3799112.1"/>
    <property type="molecule type" value="Genomic_DNA"/>
</dbReference>
<sequence length="124" mass="14077">MNGVTLFGYYKRTASYRQPTEGSVCHHRVGAARLAECYALLKVILSMSFTKDDAIYDNRYHVINDYTLQKEIPSRSSTIDPRDAGASIRRKAATCFVSATSSGQVLHLQDVKRDQINERQHFFT</sequence>
<gene>
    <name evidence="1" type="ORF">RRG08_051387</name>
</gene>
<name>A0AAE1E9R1_9GAST</name>
<accession>A0AAE1E9R1</accession>
<dbReference type="Proteomes" id="UP001283361">
    <property type="component" value="Unassembled WGS sequence"/>
</dbReference>
<comment type="caution">
    <text evidence="1">The sequence shown here is derived from an EMBL/GenBank/DDBJ whole genome shotgun (WGS) entry which is preliminary data.</text>
</comment>
<evidence type="ECO:0000313" key="1">
    <source>
        <dbReference type="EMBL" id="KAK3799112.1"/>
    </source>
</evidence>
<organism evidence="1 2">
    <name type="scientific">Elysia crispata</name>
    <name type="common">lettuce slug</name>
    <dbReference type="NCBI Taxonomy" id="231223"/>
    <lineage>
        <taxon>Eukaryota</taxon>
        <taxon>Metazoa</taxon>
        <taxon>Spiralia</taxon>
        <taxon>Lophotrochozoa</taxon>
        <taxon>Mollusca</taxon>
        <taxon>Gastropoda</taxon>
        <taxon>Heterobranchia</taxon>
        <taxon>Euthyneura</taxon>
        <taxon>Panpulmonata</taxon>
        <taxon>Sacoglossa</taxon>
        <taxon>Placobranchoidea</taxon>
        <taxon>Plakobranchidae</taxon>
        <taxon>Elysia</taxon>
    </lineage>
</organism>
<evidence type="ECO:0000313" key="2">
    <source>
        <dbReference type="Proteomes" id="UP001283361"/>
    </source>
</evidence>
<reference evidence="1" key="1">
    <citation type="journal article" date="2023" name="G3 (Bethesda)">
        <title>A reference genome for the long-term kleptoplast-retaining sea slug Elysia crispata morphotype clarki.</title>
        <authorList>
            <person name="Eastman K.E."/>
            <person name="Pendleton A.L."/>
            <person name="Shaikh M.A."/>
            <person name="Suttiyut T."/>
            <person name="Ogas R."/>
            <person name="Tomko P."/>
            <person name="Gavelis G."/>
            <person name="Widhalm J.R."/>
            <person name="Wisecaver J.H."/>
        </authorList>
    </citation>
    <scope>NUCLEOTIDE SEQUENCE</scope>
    <source>
        <strain evidence="1">ECLA1</strain>
    </source>
</reference>
<proteinExistence type="predicted"/>
<dbReference type="AlphaFoldDB" id="A0AAE1E9R1"/>
<keyword evidence="2" id="KW-1185">Reference proteome</keyword>